<evidence type="ECO:0008006" key="3">
    <source>
        <dbReference type="Google" id="ProtNLM"/>
    </source>
</evidence>
<accession>A0A022PDJ7</accession>
<protein>
    <recommendedName>
        <fullName evidence="3">DUF1488 domain-containing protein</fullName>
    </recommendedName>
</protein>
<dbReference type="EMBL" id="JFGV01000068">
    <property type="protein sequence ID" value="EYU13791.1"/>
    <property type="molecule type" value="Genomic_DNA"/>
</dbReference>
<reference evidence="1 2" key="1">
    <citation type="submission" date="2014-03" db="EMBL/GenBank/DDBJ databases">
        <title>Draft Genome of Photorhabdus luminescens BA1, an Egyptian Isolate.</title>
        <authorList>
            <person name="Ghazal S."/>
            <person name="Hurst S.G.IV."/>
            <person name="Morris K."/>
            <person name="Thomas K."/>
            <person name="Tisa L.S."/>
        </authorList>
    </citation>
    <scope>NUCLEOTIDE SEQUENCE [LARGE SCALE GENOMIC DNA]</scope>
    <source>
        <strain evidence="1 2">BA1</strain>
    </source>
</reference>
<dbReference type="InterPro" id="IPR036692">
    <property type="entry name" value="Shew3726-like_sf"/>
</dbReference>
<proteinExistence type="predicted"/>
<organism evidence="1 2">
    <name type="scientific">Photorhabdus aegyptia</name>
    <dbReference type="NCBI Taxonomy" id="2805098"/>
    <lineage>
        <taxon>Bacteria</taxon>
        <taxon>Pseudomonadati</taxon>
        <taxon>Pseudomonadota</taxon>
        <taxon>Gammaproteobacteria</taxon>
        <taxon>Enterobacterales</taxon>
        <taxon>Morganellaceae</taxon>
        <taxon>Photorhabdus</taxon>
    </lineage>
</organism>
<dbReference type="SUPFAM" id="SSF160272">
    <property type="entry name" value="Shew3726-like"/>
    <property type="match status" value="1"/>
</dbReference>
<dbReference type="RefSeq" id="WP_036781851.1">
    <property type="nucleotide sequence ID" value="NZ_CAWLTM010000047.1"/>
</dbReference>
<dbReference type="InterPro" id="IPR009962">
    <property type="entry name" value="DUF1488"/>
</dbReference>
<evidence type="ECO:0000313" key="1">
    <source>
        <dbReference type="EMBL" id="EYU13791.1"/>
    </source>
</evidence>
<evidence type="ECO:0000313" key="2">
    <source>
        <dbReference type="Proteomes" id="UP000023464"/>
    </source>
</evidence>
<dbReference type="Proteomes" id="UP000023464">
    <property type="component" value="Unassembled WGS sequence"/>
</dbReference>
<dbReference type="PATRIC" id="fig|1393736.3.peg.3737"/>
<dbReference type="Gene3D" id="3.30.160.140">
    <property type="entry name" value="Shew3726-like"/>
    <property type="match status" value="1"/>
</dbReference>
<name>A0A022PDJ7_9GAMM</name>
<gene>
    <name evidence="1" type="ORF">BA1DRAFT_03664</name>
</gene>
<dbReference type="AlphaFoldDB" id="A0A022PDJ7"/>
<comment type="caution">
    <text evidence="1">The sequence shown here is derived from an EMBL/GenBank/DDBJ whole genome shotgun (WGS) entry which is preliminary data.</text>
</comment>
<dbReference type="Pfam" id="PF07369">
    <property type="entry name" value="DUF1488"/>
    <property type="match status" value="1"/>
</dbReference>
<keyword evidence="2" id="KW-1185">Reference proteome</keyword>
<sequence length="87" mass="10376">MNQSIQFPDREEWREQEQIVIFPALVNGLLVQCVISAEDLLYRYGVEDHHPLSLFRQNRWDIEDEFELVISNEDDDHLGRYILPSCK</sequence>